<dbReference type="PANTHER" id="PTHR20371:SF1">
    <property type="entry name" value="ENOLASE-PHOSPHATASE E1"/>
    <property type="match status" value="1"/>
</dbReference>
<keyword evidence="1" id="KW-0028">Amino-acid biosynthesis</keyword>
<dbReference type="AlphaFoldDB" id="A0A7R9J442"/>
<keyword evidence="2" id="KW-0378">Hydrolase</keyword>
<dbReference type="Gene3D" id="3.40.50.1000">
    <property type="entry name" value="HAD superfamily/HAD-like"/>
    <property type="match status" value="1"/>
</dbReference>
<reference evidence="4" key="1">
    <citation type="submission" date="2020-11" db="EMBL/GenBank/DDBJ databases">
        <authorList>
            <person name="Tran Van P."/>
        </authorList>
    </citation>
    <scope>NUCLEOTIDE SEQUENCE</scope>
</reference>
<proteinExistence type="predicted"/>
<dbReference type="Pfam" id="PF00702">
    <property type="entry name" value="Hydrolase"/>
    <property type="match status" value="1"/>
</dbReference>
<dbReference type="InterPro" id="IPR036412">
    <property type="entry name" value="HAD-like_sf"/>
</dbReference>
<dbReference type="GO" id="GO:0043874">
    <property type="term" value="F:acireductone synthase activity"/>
    <property type="evidence" value="ECO:0007669"/>
    <property type="project" value="InterPro"/>
</dbReference>
<dbReference type="GO" id="GO:0000287">
    <property type="term" value="F:magnesium ion binding"/>
    <property type="evidence" value="ECO:0007669"/>
    <property type="project" value="InterPro"/>
</dbReference>
<dbReference type="CDD" id="cd01629">
    <property type="entry name" value="HAD_EP"/>
    <property type="match status" value="1"/>
</dbReference>
<evidence type="ECO:0000256" key="1">
    <source>
        <dbReference type="ARBA" id="ARBA00022605"/>
    </source>
</evidence>
<protein>
    <submittedName>
        <fullName evidence="4">(California timema) hypothetical protein</fullName>
    </submittedName>
</protein>
<dbReference type="GO" id="GO:0019509">
    <property type="term" value="P:L-methionine salvage from methylthioadenosine"/>
    <property type="evidence" value="ECO:0007669"/>
    <property type="project" value="InterPro"/>
</dbReference>
<dbReference type="InterPro" id="IPR023943">
    <property type="entry name" value="Enolase-ppase_E1"/>
</dbReference>
<dbReference type="InterPro" id="IPR023214">
    <property type="entry name" value="HAD_sf"/>
</dbReference>
<evidence type="ECO:0000313" key="4">
    <source>
        <dbReference type="EMBL" id="CAD7572141.1"/>
    </source>
</evidence>
<accession>A0A7R9J442</accession>
<evidence type="ECO:0000256" key="2">
    <source>
        <dbReference type="ARBA" id="ARBA00022801"/>
    </source>
</evidence>
<evidence type="ECO:0000256" key="3">
    <source>
        <dbReference type="ARBA" id="ARBA00023167"/>
    </source>
</evidence>
<dbReference type="SUPFAM" id="SSF56784">
    <property type="entry name" value="HAD-like"/>
    <property type="match status" value="1"/>
</dbReference>
<sequence length="298" mass="34530">MLKTIKSFKQHQLHCNFLFNSHKFQASEPVLPHRTMRDTLFPYVRSKLEEYLKTHWENAEFQLVLGQLKEQAKKDEEDSIDGVVSIPESDKAIEAVAKNVLWQMDLDRKTKSLKQLQGHIWRDGYKNGDIKGQFVLFGLCCSLYDDVVPALKLWTQSGRQLYIYSSGSVEAQKLLFGHSQDGDLLELFSGYFDTEVGPKVEADSYKNIVERLHCEPEDVVFFTDVSKVQQLRVEASARIPYLVESVHAFTESFRSQYVVQYMNFVLVMILLFRPATRGDYWYHGTRLGSRTQDPELQV</sequence>
<name>A0A7R9J442_TIMCA</name>
<gene>
    <name evidence="4" type="ORF">TCMB3V08_LOCUS4795</name>
</gene>
<dbReference type="NCBIfam" id="TIGR01691">
    <property type="entry name" value="enolase-ppase"/>
    <property type="match status" value="1"/>
</dbReference>
<dbReference type="PANTHER" id="PTHR20371">
    <property type="entry name" value="ENOLASE-PHOSPHATASE E1"/>
    <property type="match status" value="1"/>
</dbReference>
<dbReference type="EMBL" id="OE180865">
    <property type="protein sequence ID" value="CAD7572141.1"/>
    <property type="molecule type" value="Genomic_DNA"/>
</dbReference>
<organism evidence="4">
    <name type="scientific">Timema californicum</name>
    <name type="common">California timema</name>
    <name type="synonym">Walking stick</name>
    <dbReference type="NCBI Taxonomy" id="61474"/>
    <lineage>
        <taxon>Eukaryota</taxon>
        <taxon>Metazoa</taxon>
        <taxon>Ecdysozoa</taxon>
        <taxon>Arthropoda</taxon>
        <taxon>Hexapoda</taxon>
        <taxon>Insecta</taxon>
        <taxon>Pterygota</taxon>
        <taxon>Neoptera</taxon>
        <taxon>Polyneoptera</taxon>
        <taxon>Phasmatodea</taxon>
        <taxon>Timematodea</taxon>
        <taxon>Timematoidea</taxon>
        <taxon>Timematidae</taxon>
        <taxon>Timema</taxon>
    </lineage>
</organism>
<dbReference type="Gene3D" id="1.10.720.60">
    <property type="match status" value="1"/>
</dbReference>
<keyword evidence="3" id="KW-0486">Methionine biosynthesis</keyword>